<accession>A0ACC2C989</accession>
<evidence type="ECO:0000313" key="1">
    <source>
        <dbReference type="EMBL" id="KAJ7538551.1"/>
    </source>
</evidence>
<reference evidence="2" key="1">
    <citation type="journal article" date="2024" name="Proc. Natl. Acad. Sci. U.S.A.">
        <title>Extraordinary preservation of gene collinearity over three hundred million years revealed in homosporous lycophytes.</title>
        <authorList>
            <person name="Li C."/>
            <person name="Wickell D."/>
            <person name="Kuo L.Y."/>
            <person name="Chen X."/>
            <person name="Nie B."/>
            <person name="Liao X."/>
            <person name="Peng D."/>
            <person name="Ji J."/>
            <person name="Jenkins J."/>
            <person name="Williams M."/>
            <person name="Shu S."/>
            <person name="Plott C."/>
            <person name="Barry K."/>
            <person name="Rajasekar S."/>
            <person name="Grimwood J."/>
            <person name="Han X."/>
            <person name="Sun S."/>
            <person name="Hou Z."/>
            <person name="He W."/>
            <person name="Dai G."/>
            <person name="Sun C."/>
            <person name="Schmutz J."/>
            <person name="Leebens-Mack J.H."/>
            <person name="Li F.W."/>
            <person name="Wang L."/>
        </authorList>
    </citation>
    <scope>NUCLEOTIDE SEQUENCE [LARGE SCALE GENOMIC DNA]</scope>
    <source>
        <strain evidence="2">cv. PW_Plant_1</strain>
    </source>
</reference>
<evidence type="ECO:0000313" key="2">
    <source>
        <dbReference type="Proteomes" id="UP001162992"/>
    </source>
</evidence>
<dbReference type="EMBL" id="CM055102">
    <property type="protein sequence ID" value="KAJ7538551.1"/>
    <property type="molecule type" value="Genomic_DNA"/>
</dbReference>
<dbReference type="Proteomes" id="UP001162992">
    <property type="component" value="Chromosome 11"/>
</dbReference>
<keyword evidence="2" id="KW-1185">Reference proteome</keyword>
<organism evidence="1 2">
    <name type="scientific">Diphasiastrum complanatum</name>
    <name type="common">Issler's clubmoss</name>
    <name type="synonym">Lycopodium complanatum</name>
    <dbReference type="NCBI Taxonomy" id="34168"/>
    <lineage>
        <taxon>Eukaryota</taxon>
        <taxon>Viridiplantae</taxon>
        <taxon>Streptophyta</taxon>
        <taxon>Embryophyta</taxon>
        <taxon>Tracheophyta</taxon>
        <taxon>Lycopodiopsida</taxon>
        <taxon>Lycopodiales</taxon>
        <taxon>Lycopodiaceae</taxon>
        <taxon>Lycopodioideae</taxon>
        <taxon>Diphasiastrum</taxon>
    </lineage>
</organism>
<protein>
    <submittedName>
        <fullName evidence="1">Uncharacterized protein</fullName>
    </submittedName>
</protein>
<proteinExistence type="predicted"/>
<name>A0ACC2C989_DIPCM</name>
<comment type="caution">
    <text evidence="1">The sequence shown here is derived from an EMBL/GenBank/DDBJ whole genome shotgun (WGS) entry which is preliminary data.</text>
</comment>
<gene>
    <name evidence="1" type="ORF">O6H91_11G054000</name>
</gene>
<sequence>MALRDVKQALQGKNVRSEEEEAILSRIREADMGGLAQQVKLYLSPLYARSGKENTSKAELHGLAKQFVPFLVRLLKDCAAALCEVPANDDDASQKRGDELFSVMRFSVNGLDCLRPWLVGCPFEIELQRYGLVRRFMAWKRYEAAFVECKGILRDVCAYISSSCKGGDRKEELKNLKVMYRKHSADLDVAERLSNRNRYKAAAILLPPPPEGTLPSLITLVVGVVVDLIVCNTETGARDASFSEKLADLVHQVEPWLRMMETKSAERQHELLFRALYCHSLIMIESARSKNPEHLRFCCTLTLHWCASCVQRDQYLKVARKIGSCLSSYGSQYEDIALDLLATSLSQVVNGKQRFGCTDHEVLETLESYARLCQTRKTYCQGWHHIVKIVQKAEQVCSASLIAVAGYYAIGLILLEKGSDPHKPNFLFAKLVKDDLGVLDASLLCQLLDNASVAVNQFFAREPVYKKESERISTKCLKETFPFGKILVTIYRALDYLRRNLTEHLQYNWNEFICNSRVDSIALDDDKAANFNSLLEISFCLLIKLIMEGNRYVQLGYDELQFLQKARHTVPAVALMALRLSLIRQCGNLDVVVALKSFISSTSTKAEELRWLMSSSYNIGVQMFNRGDYSLACVPLELASEASWTRIGVLKLEENFNTSEEVCESELAVSLAVSEACNKTSSLVDSLNRAGKNLLALEKLKYGFVNWAQVHGEKLNLESPEALIRLWVKMVLSHEEIVKTNFESQAACLYDILCNLEPALPMRTLGFLLEQELSINGDLERQNPSVLLDRKNRLLDILLDSVYDGKSFPLERSNILLEKCRLARIGGAESVQSCVTVLNEAVCVLTDALGDLREDSNDLLAAQLENQCAVAYCIRAFCSHEADPQSDAHLEDIFAAMELWRGFAKTSKALSKNGHTHPEENLSRTRFLCNASPRRIAIRLLLAACDLLALKGYSTLHIQVQEVALQVAAIGRMYSDEEICAELWAHNRVGHVFCCVPFTAQFGSLLKKHLGEKAISLSFWSNCGQLYPFCLLDTQQKYISQELLDCGDGINFQRKHDTVPTAIHSLRAIASSQVEKVPKTSQETLGLAAMLSMLSEYALERGDVIQALEDAKQSLKFCFKVLHNTFQRINTPSCDAASKSDASCSETSTKKAMTRFEAFGAVATVAWPSLKCSNDKEDRNPSQWRVLGDYLESLMQVGVLYERVGSVGEAERSFQEGLRLSFAQNLPLAEALFSSCLGELHRKKHLWSEAEHDFEKARQAFALLKANFACSFCMLVGTAHLELRIGDLARRFNSYGSQSKENDVDQQTFQADSPCEFSIISAMSHYDTAGSRLANLLGSLPTGICFNFHSHFEDGVEEYNKDVLMTHMRVDAQSEEELPCGNIRQGMHRPSRRGRSSRCSKADKLVTTSNIIISHKTEKALCDKMLKVSIRPKSNDPLSEEELICSDPCKKKPGRKRAVSARSNKASVPGAKGATKIKADISTSNAISDCDSILNAAIIQPNRIVMTSGTCSVLSERSQLASFSTILDWSCHKLEKCARRMMARILIQKGKCYYSMHNDDAVDLVFAEAMSLLSISGCRLATASENEQFKLMSPDLYERNWSFHATEEAVILYHMSWLALWKRHVNARSSHCCLADDPGTRPLAWLRRAFHLCSEIPAVLKKVSSLLAILHIPKLNWATSMHPRCSISELQELGAFFHQLSVGTVVRQQQLMWLNSKMAALSMDNDTDSRCSRMKMYMNDMWESLRVKKSFEVHQSSLSKEIASTVCCISAVNKELDFLLEDGETRGVKDDTNIKTWLLISRWSEETLHIIHLPIVSFPGAQVHCAPRLSEERSSPYDLSETEDNDSLVKGIENSAKLEFRNVSYCGTLLNTLVAEFSSIMEESCLSTSSQMPITTTQEKALWWKWRMDLDCRLGSLLRKLEDSWLGPWKCLLLGQPSNIFLNRAFELRSKDLVRKLNSMAYGEGRDQVLVDKDIVKVLLQTVPFLENIQLEHGIARVFGWNGTSNLEIGQESCLEGPKSGVEPNVQIFLDKWQELIHQAALEFKIAYREAVKEASQMKESDGGQRKPRKQTRRASCKERENFPDFLDANMDDHECGRQPVVLVMDSKLQALPWESFPILRKQEVYRMPSFGSISALVVHLSHIAQSKASMQEHVVIESSRLCTKRMDMRAPAKHVEGFHLQDIVRPYINPHNAYYLLNPGGDLGTTQAAFESWFKDQKGWEGRAGEAPSSAEYMKALQEHDLFVYLGHGSGEQYFPERLLRKLDQCAAALLMGCSSGKLCPRGDYEPTGVPFSYLMAGCPAAIANLWDVTDGDIDRFSRTILHKWLGVCVEEFTSNSGEDIKTNSVHPPGSMNSRVVSSKARIARRNRDRNIVEDELPVSHPSSLYSSQNSNSFLSGENNIGSTLEAGRSSCRLPYLIGASPVCYGVPVALLSKAPSFEVD</sequence>